<feature type="domain" description="HAMP" evidence="11">
    <location>
        <begin position="223"/>
        <end position="276"/>
    </location>
</feature>
<gene>
    <name evidence="12" type="primary">mcp</name>
    <name evidence="12" type="ORF">OTERR_09720</name>
</gene>
<dbReference type="CDD" id="cd06225">
    <property type="entry name" value="HAMP"/>
    <property type="match status" value="1"/>
</dbReference>
<feature type="coiled-coil region" evidence="8">
    <location>
        <begin position="168"/>
        <end position="202"/>
    </location>
</feature>
<dbReference type="SMART" id="SM00304">
    <property type="entry name" value="HAMP"/>
    <property type="match status" value="1"/>
</dbReference>
<dbReference type="GO" id="GO:0016020">
    <property type="term" value="C:membrane"/>
    <property type="evidence" value="ECO:0007669"/>
    <property type="project" value="UniProtKB-SubCell"/>
</dbReference>
<dbReference type="PROSITE" id="PS50111">
    <property type="entry name" value="CHEMOTAXIS_TRANSDUC_2"/>
    <property type="match status" value="1"/>
</dbReference>
<dbReference type="PROSITE" id="PS50885">
    <property type="entry name" value="HAMP"/>
    <property type="match status" value="1"/>
</dbReference>
<keyword evidence="8" id="KW-0175">Coiled coil</keyword>
<dbReference type="FunFam" id="1.10.287.950:FF:000001">
    <property type="entry name" value="Methyl-accepting chemotaxis sensory transducer"/>
    <property type="match status" value="1"/>
</dbReference>
<evidence type="ECO:0000313" key="12">
    <source>
        <dbReference type="EMBL" id="QEL64448.1"/>
    </source>
</evidence>
<keyword evidence="13" id="KW-1185">Reference proteome</keyword>
<sequence>MTIKQKLLLLIVSGVLALVLVGGTGLYGTKQTENGLQEVASNYMPSAIQLLVASEAQTDISRRAVEASGWEREFSDRAREGIAKSLEMKKAAWKRAEDALAKYAALPMTDEERKTWDSFRASWNTWKAGGEKRDVILDALSKSTSEAEYRALFADFHKLGVGQGKLYLEAEEKLNALVKINVNNAEAQGKAAEEMAARMQTTDIVVVTVGIVILLLVSFSVFRAIMGPLKATQEVVESISANNDFTRRIPVSSQDEIGVMVGAFNKLIGNVQESLREIQSHVGEIRGSVSTVANAAHEVALSSANQSSSTSSMAAAVEEMTVSINLVADNSGAAMDLARKSGDISNEGGRIIDETVAGMQGIAASVGEAARVIETLGQESQQISAVVQVIKEIADQTNLLALNAAIEAARAGEAGRGFAVVADEVRQLAERTTKSTGDIGQLIGKIQMAANGAVSEMQQVVSQVNEGQTLANDAGSRIAEIREAVQKVVDAVTEISNALKEQGAASQEIAKHVESIAQMTDENHAASENTSTGAQQLDHLAEEVSQTIARFKV</sequence>
<dbReference type="Pfam" id="PF00672">
    <property type="entry name" value="HAMP"/>
    <property type="match status" value="1"/>
</dbReference>
<evidence type="ECO:0000256" key="2">
    <source>
        <dbReference type="ARBA" id="ARBA00022692"/>
    </source>
</evidence>
<dbReference type="InterPro" id="IPR003660">
    <property type="entry name" value="HAMP_dom"/>
</dbReference>
<dbReference type="AlphaFoldDB" id="A0A5C1E895"/>
<evidence type="ECO:0000256" key="5">
    <source>
        <dbReference type="ARBA" id="ARBA00023224"/>
    </source>
</evidence>
<dbReference type="Pfam" id="PF00015">
    <property type="entry name" value="MCPsignal"/>
    <property type="match status" value="1"/>
</dbReference>
<evidence type="ECO:0000256" key="7">
    <source>
        <dbReference type="PROSITE-ProRule" id="PRU00284"/>
    </source>
</evidence>
<evidence type="ECO:0000256" key="4">
    <source>
        <dbReference type="ARBA" id="ARBA00023136"/>
    </source>
</evidence>
<reference evidence="12 13" key="1">
    <citation type="submission" date="2017-07" db="EMBL/GenBank/DDBJ databases">
        <title>Complete genome sequence of Oryzomicrobium terrae TPP412.</title>
        <authorList>
            <person name="Chiu L.-W."/>
            <person name="Lo K.-J."/>
            <person name="Tsai Y.-M."/>
            <person name="Lin S.-S."/>
            <person name="Kuo C.-H."/>
            <person name="Liu C.-T."/>
        </authorList>
    </citation>
    <scope>NUCLEOTIDE SEQUENCE [LARGE SCALE GENOMIC DNA]</scope>
    <source>
        <strain evidence="12 13">TPP412</strain>
    </source>
</reference>
<dbReference type="GO" id="GO:0006935">
    <property type="term" value="P:chemotaxis"/>
    <property type="evidence" value="ECO:0007669"/>
    <property type="project" value="InterPro"/>
</dbReference>
<dbReference type="GO" id="GO:0004888">
    <property type="term" value="F:transmembrane signaling receptor activity"/>
    <property type="evidence" value="ECO:0007669"/>
    <property type="project" value="InterPro"/>
</dbReference>
<dbReference type="SUPFAM" id="SSF58104">
    <property type="entry name" value="Methyl-accepting chemotaxis protein (MCP) signaling domain"/>
    <property type="match status" value="1"/>
</dbReference>
<dbReference type="SMART" id="SM00283">
    <property type="entry name" value="MA"/>
    <property type="match status" value="1"/>
</dbReference>
<keyword evidence="3 9" id="KW-1133">Transmembrane helix</keyword>
<evidence type="ECO:0000256" key="6">
    <source>
        <dbReference type="ARBA" id="ARBA00029447"/>
    </source>
</evidence>
<dbReference type="KEGG" id="otr:OTERR_09720"/>
<evidence type="ECO:0000259" key="11">
    <source>
        <dbReference type="PROSITE" id="PS50885"/>
    </source>
</evidence>
<evidence type="ECO:0000259" key="10">
    <source>
        <dbReference type="PROSITE" id="PS50111"/>
    </source>
</evidence>
<keyword evidence="2 9" id="KW-0812">Transmembrane</keyword>
<evidence type="ECO:0000256" key="1">
    <source>
        <dbReference type="ARBA" id="ARBA00004141"/>
    </source>
</evidence>
<dbReference type="PANTHER" id="PTHR32089:SF119">
    <property type="entry name" value="METHYL-ACCEPTING CHEMOTAXIS PROTEIN CTPL"/>
    <property type="match status" value="1"/>
</dbReference>
<dbReference type="PRINTS" id="PR00260">
    <property type="entry name" value="CHEMTRNSDUCR"/>
</dbReference>
<evidence type="ECO:0000313" key="13">
    <source>
        <dbReference type="Proteomes" id="UP000323671"/>
    </source>
</evidence>
<keyword evidence="5 7" id="KW-0807">Transducer</keyword>
<proteinExistence type="inferred from homology"/>
<comment type="subcellular location">
    <subcellularLocation>
        <location evidence="1">Membrane</location>
        <topology evidence="1">Multi-pass membrane protein</topology>
    </subcellularLocation>
</comment>
<keyword evidence="4 9" id="KW-0472">Membrane</keyword>
<dbReference type="CDD" id="cd11386">
    <property type="entry name" value="MCP_signal"/>
    <property type="match status" value="1"/>
</dbReference>
<comment type="similarity">
    <text evidence="6">Belongs to the methyl-accepting chemotaxis (MCP) protein family.</text>
</comment>
<protein>
    <submittedName>
        <fullName evidence="12">Methyl-accepting chemotaxis protein</fullName>
    </submittedName>
</protein>
<dbReference type="GO" id="GO:0007165">
    <property type="term" value="P:signal transduction"/>
    <property type="evidence" value="ECO:0007669"/>
    <property type="project" value="UniProtKB-KW"/>
</dbReference>
<dbReference type="PANTHER" id="PTHR32089">
    <property type="entry name" value="METHYL-ACCEPTING CHEMOTAXIS PROTEIN MCPB"/>
    <property type="match status" value="1"/>
</dbReference>
<dbReference type="Proteomes" id="UP000323671">
    <property type="component" value="Chromosome"/>
</dbReference>
<dbReference type="Gene3D" id="1.10.287.950">
    <property type="entry name" value="Methyl-accepting chemotaxis protein"/>
    <property type="match status" value="1"/>
</dbReference>
<dbReference type="EMBL" id="CP022579">
    <property type="protein sequence ID" value="QEL64448.1"/>
    <property type="molecule type" value="Genomic_DNA"/>
</dbReference>
<dbReference type="InterPro" id="IPR024478">
    <property type="entry name" value="HlyB_4HB_MCP"/>
</dbReference>
<name>A0A5C1E895_9RHOO</name>
<organism evidence="12 13">
    <name type="scientific">Oryzomicrobium terrae</name>
    <dbReference type="NCBI Taxonomy" id="1735038"/>
    <lineage>
        <taxon>Bacteria</taxon>
        <taxon>Pseudomonadati</taxon>
        <taxon>Pseudomonadota</taxon>
        <taxon>Betaproteobacteria</taxon>
        <taxon>Rhodocyclales</taxon>
        <taxon>Rhodocyclaceae</taxon>
        <taxon>Oryzomicrobium</taxon>
    </lineage>
</organism>
<evidence type="ECO:0000256" key="9">
    <source>
        <dbReference type="SAM" id="Phobius"/>
    </source>
</evidence>
<dbReference type="Pfam" id="PF12729">
    <property type="entry name" value="4HB_MCP_1"/>
    <property type="match status" value="1"/>
</dbReference>
<dbReference type="InterPro" id="IPR004090">
    <property type="entry name" value="Chemotax_Me-accpt_rcpt"/>
</dbReference>
<evidence type="ECO:0000256" key="3">
    <source>
        <dbReference type="ARBA" id="ARBA00022989"/>
    </source>
</evidence>
<feature type="domain" description="Methyl-accepting transducer" evidence="10">
    <location>
        <begin position="281"/>
        <end position="517"/>
    </location>
</feature>
<feature type="transmembrane region" description="Helical" evidence="9">
    <location>
        <begin position="204"/>
        <end position="222"/>
    </location>
</feature>
<dbReference type="InterPro" id="IPR004089">
    <property type="entry name" value="MCPsignal_dom"/>
</dbReference>
<evidence type="ECO:0000256" key="8">
    <source>
        <dbReference type="SAM" id="Coils"/>
    </source>
</evidence>
<accession>A0A5C1E895</accession>